<dbReference type="InterPro" id="IPR012337">
    <property type="entry name" value="RNaseH-like_sf"/>
</dbReference>
<dbReference type="EMBL" id="BOLH01000015">
    <property type="protein sequence ID" value="GIC72434.1"/>
    <property type="molecule type" value="Genomic_DNA"/>
</dbReference>
<gene>
    <name evidence="3" type="ORF">LF01B1_14490</name>
</gene>
<sequence>MTYIQTKRNGWCYLSTIMDLHSRRIIGYSFSKKMDTDLVLKTLESAVKNRTITGDLIIHTDLGSQYTSDDYNQRLTELHIRHSYSRKGCPYDNAPMESFYASLKKECVYPVPVFKNYETDWEMIVVTTDLLSLSGTEMAQAVREGKVSATELVSASLAKIKEENPALNAVISLREKAALNEADQLIDRGQPFLGVPLLLKGLGQTFRGLPATNGNRLFQGQVAQSSSNFARALTNAGFIVLGQTNYPEFGFKNITDSKMYGDAHNPWNLAYYPGGSSGGAGAAVASKMVPIAGASDGGGSIRIPASWTSTIGLKPTRGRVITGPSDWRSWQGAASSFAITKDVEDTARLLDVLQAFQPAAVFQVPLQKPSFANLLKQTVKPVRVGFTTESPVGTQVDPEAVAAVHQAATFLEHNGFEVEEIEVPTDGRALIDSYYLMNEGETAAMFDQVEASLGRAVTVDDMEPLTWALYRTGRHISAATYSNALAAWDQAGYQMATLHEAYPLVLTPTTTMTAPRIDQPMVSEAQLDQMRDIDALTPAAQQRFIFDQWLPSLTRSPFTQQANLTGEPAISLPTHLTKAGLPLGIQLVAGKGQEGLLLQVAKLFETQGHLLLKD</sequence>
<dbReference type="PANTHER" id="PTHR11895">
    <property type="entry name" value="TRANSAMIDASE"/>
    <property type="match status" value="1"/>
</dbReference>
<organism evidence="3 4">
    <name type="scientific">Limosilactobacillus fermentum</name>
    <name type="common">Lactobacillus fermentum</name>
    <dbReference type="NCBI Taxonomy" id="1613"/>
    <lineage>
        <taxon>Bacteria</taxon>
        <taxon>Bacillati</taxon>
        <taxon>Bacillota</taxon>
        <taxon>Bacilli</taxon>
        <taxon>Lactobacillales</taxon>
        <taxon>Lactobacillaceae</taxon>
        <taxon>Limosilactobacillus</taxon>
    </lineage>
</organism>
<dbReference type="PROSITE" id="PS00571">
    <property type="entry name" value="AMIDASES"/>
    <property type="match status" value="1"/>
</dbReference>
<reference evidence="3 4" key="1">
    <citation type="submission" date="2021-01" db="EMBL/GenBank/DDBJ databases">
        <title>Development of a method for detection of lactic acid bacteria that cause putrefactive shochu mash.</title>
        <authorList>
            <person name="Takashita H."/>
            <person name="Fujihara E."/>
            <person name="Takayama K."/>
            <person name="Yamamoto H."/>
            <person name="Mizutani M."/>
            <person name="Kajiwara Y."/>
        </authorList>
    </citation>
    <scope>NUCLEOTIDE SEQUENCE [LARGE SCALE GENOMIC DNA]</scope>
    <source>
        <strain evidence="3 4">01-B1</strain>
    </source>
</reference>
<accession>A0ABD0AMG9</accession>
<evidence type="ECO:0000313" key="3">
    <source>
        <dbReference type="EMBL" id="GIC72434.1"/>
    </source>
</evidence>
<dbReference type="SUPFAM" id="SSF75304">
    <property type="entry name" value="Amidase signature (AS) enzymes"/>
    <property type="match status" value="1"/>
</dbReference>
<dbReference type="InterPro" id="IPR001584">
    <property type="entry name" value="Integrase_cat-core"/>
</dbReference>
<feature type="domain" description="Integrase catalytic" evidence="2">
    <location>
        <begin position="1"/>
        <end position="106"/>
    </location>
</feature>
<dbReference type="InterPro" id="IPR036397">
    <property type="entry name" value="RNaseH_sf"/>
</dbReference>
<dbReference type="Pfam" id="PF01425">
    <property type="entry name" value="Amidase"/>
    <property type="match status" value="1"/>
</dbReference>
<comment type="caution">
    <text evidence="3">The sequence shown here is derived from an EMBL/GenBank/DDBJ whole genome shotgun (WGS) entry which is preliminary data.</text>
</comment>
<evidence type="ECO:0000256" key="1">
    <source>
        <dbReference type="ARBA" id="ARBA00009199"/>
    </source>
</evidence>
<dbReference type="AlphaFoldDB" id="A0ABD0AMG9"/>
<evidence type="ECO:0000313" key="4">
    <source>
        <dbReference type="Proteomes" id="UP000653631"/>
    </source>
</evidence>
<dbReference type="Gene3D" id="3.30.420.10">
    <property type="entry name" value="Ribonuclease H-like superfamily/Ribonuclease H"/>
    <property type="match status" value="1"/>
</dbReference>
<dbReference type="InterPro" id="IPR023631">
    <property type="entry name" value="Amidase_dom"/>
</dbReference>
<dbReference type="InterPro" id="IPR036928">
    <property type="entry name" value="AS_sf"/>
</dbReference>
<dbReference type="SUPFAM" id="SSF53098">
    <property type="entry name" value="Ribonuclease H-like"/>
    <property type="match status" value="1"/>
</dbReference>
<dbReference type="Proteomes" id="UP000653631">
    <property type="component" value="Unassembled WGS sequence"/>
</dbReference>
<protein>
    <submittedName>
        <fullName evidence="3">Amidase</fullName>
    </submittedName>
</protein>
<name>A0ABD0AMG9_LIMFE</name>
<dbReference type="Pfam" id="PF00665">
    <property type="entry name" value="rve"/>
    <property type="match status" value="1"/>
</dbReference>
<dbReference type="PANTHER" id="PTHR11895:SF7">
    <property type="entry name" value="GLUTAMYL-TRNA(GLN) AMIDOTRANSFERASE SUBUNIT A, MITOCHONDRIAL"/>
    <property type="match status" value="1"/>
</dbReference>
<dbReference type="PROSITE" id="PS50994">
    <property type="entry name" value="INTEGRASE"/>
    <property type="match status" value="1"/>
</dbReference>
<dbReference type="NCBIfam" id="NF005099">
    <property type="entry name" value="PRK06529.1"/>
    <property type="match status" value="1"/>
</dbReference>
<dbReference type="InterPro" id="IPR000120">
    <property type="entry name" value="Amidase"/>
</dbReference>
<dbReference type="InterPro" id="IPR020556">
    <property type="entry name" value="Amidase_CS"/>
</dbReference>
<dbReference type="Gene3D" id="3.90.1300.10">
    <property type="entry name" value="Amidase signature (AS) domain"/>
    <property type="match status" value="1"/>
</dbReference>
<evidence type="ECO:0000259" key="2">
    <source>
        <dbReference type="PROSITE" id="PS50994"/>
    </source>
</evidence>
<proteinExistence type="inferred from homology"/>
<comment type="similarity">
    <text evidence="1">Belongs to the amidase family.</text>
</comment>